<comment type="caution">
    <text evidence="1">The sequence shown here is derived from an EMBL/GenBank/DDBJ whole genome shotgun (WGS) entry which is preliminary data.</text>
</comment>
<name>F3FS41_PSESX</name>
<dbReference type="Proteomes" id="UP000004471">
    <property type="component" value="Unassembled WGS sequence"/>
</dbReference>
<gene>
    <name evidence="1" type="ORF">PSYJA_30396</name>
</gene>
<proteinExistence type="predicted"/>
<dbReference type="EMBL" id="AEAH01001401">
    <property type="protein sequence ID" value="EGH33033.1"/>
    <property type="molecule type" value="Genomic_DNA"/>
</dbReference>
<sequence length="94" mass="10109">MHFSELMAVLSTHAIRLQQEEDDLVILGDDEGLDSATLESLSVHKAELLTLVARRGGDWLSPAFRITADMLPLANLSQEAIDRIVDAVPGGAGN</sequence>
<reference evidence="1 2" key="1">
    <citation type="journal article" date="2011" name="PLoS Pathog.">
        <title>Dynamic evolution of pathogenicity revealed by sequencing and comparative genomics of 19 Pseudomonas syringae isolates.</title>
        <authorList>
            <person name="Baltrus D.A."/>
            <person name="Nishimura M.T."/>
            <person name="Romanchuk A."/>
            <person name="Chang J.H."/>
            <person name="Mukhtar M.S."/>
            <person name="Cherkis K."/>
            <person name="Roach J."/>
            <person name="Grant S.R."/>
            <person name="Jones C.D."/>
            <person name="Dangl J.L."/>
        </authorList>
    </citation>
    <scope>NUCLEOTIDE SEQUENCE [LARGE SCALE GENOMIC DNA]</scope>
    <source>
        <strain evidence="2">M301072PT</strain>
    </source>
</reference>
<accession>F3FS41</accession>
<organism evidence="1 2">
    <name type="scientific">Pseudomonas syringae pv. japonica str. M301072</name>
    <dbReference type="NCBI Taxonomy" id="629262"/>
    <lineage>
        <taxon>Bacteria</taxon>
        <taxon>Pseudomonadati</taxon>
        <taxon>Pseudomonadota</taxon>
        <taxon>Gammaproteobacteria</taxon>
        <taxon>Pseudomonadales</taxon>
        <taxon>Pseudomonadaceae</taxon>
        <taxon>Pseudomonas</taxon>
        <taxon>Pseudomonas syringae</taxon>
    </lineage>
</organism>
<feature type="non-terminal residue" evidence="1">
    <location>
        <position position="94"/>
    </location>
</feature>
<dbReference type="HOGENOM" id="CLU_191054_0_0_6"/>
<evidence type="ECO:0000313" key="2">
    <source>
        <dbReference type="Proteomes" id="UP000004471"/>
    </source>
</evidence>
<evidence type="ECO:0000313" key="1">
    <source>
        <dbReference type="EMBL" id="EGH33033.1"/>
    </source>
</evidence>
<dbReference type="AlphaFoldDB" id="F3FS41"/>
<protein>
    <submittedName>
        <fullName evidence="1">Amino acid adenylation</fullName>
    </submittedName>
</protein>